<dbReference type="SUPFAM" id="SSF48452">
    <property type="entry name" value="TPR-like"/>
    <property type="match status" value="1"/>
</dbReference>
<evidence type="ECO:0000313" key="12">
    <source>
        <dbReference type="Proteomes" id="UP000603457"/>
    </source>
</evidence>
<dbReference type="EMBL" id="JACJTB010000027">
    <property type="protein sequence ID" value="MBD2596430.1"/>
    <property type="molecule type" value="Genomic_DNA"/>
</dbReference>
<reference evidence="11 12" key="1">
    <citation type="journal article" date="2020" name="ISME J.">
        <title>Comparative genomics reveals insights into cyanobacterial evolution and habitat adaptation.</title>
        <authorList>
            <person name="Chen M.Y."/>
            <person name="Teng W.K."/>
            <person name="Zhao L."/>
            <person name="Hu C.X."/>
            <person name="Zhou Y.K."/>
            <person name="Han B.P."/>
            <person name="Song L.R."/>
            <person name="Shu W.S."/>
        </authorList>
    </citation>
    <scope>NUCLEOTIDE SEQUENCE [LARGE SCALE GENOMIC DNA]</scope>
    <source>
        <strain evidence="11 12">FACHB-130</strain>
    </source>
</reference>
<protein>
    <recommendedName>
        <fullName evidence="3">protein O-GlcNAc transferase</fullName>
        <ecNumber evidence="3">2.4.1.255</ecNumber>
    </recommendedName>
</protein>
<dbReference type="Gene3D" id="3.40.50.2000">
    <property type="entry name" value="Glycogen Phosphorylase B"/>
    <property type="match status" value="1"/>
</dbReference>
<dbReference type="NCBIfam" id="TIGR03032">
    <property type="entry name" value="TIGR03032 family protein"/>
    <property type="match status" value="1"/>
</dbReference>
<feature type="domain" description="O-GlcNAc transferase C-terminal" evidence="9">
    <location>
        <begin position="615"/>
        <end position="848"/>
    </location>
</feature>
<comment type="similarity">
    <text evidence="2">Belongs to the glycosyltransferase 41 family. O-GlcNAc transferase subfamily.</text>
</comment>
<dbReference type="EC" id="2.4.1.255" evidence="3"/>
<dbReference type="Pfam" id="PF13844">
    <property type="entry name" value="Glyco_transf_41"/>
    <property type="match status" value="2"/>
</dbReference>
<organism evidence="11 12">
    <name type="scientific">Nostoc spongiaeforme FACHB-130</name>
    <dbReference type="NCBI Taxonomy" id="1357510"/>
    <lineage>
        <taxon>Bacteria</taxon>
        <taxon>Bacillati</taxon>
        <taxon>Cyanobacteriota</taxon>
        <taxon>Cyanophyceae</taxon>
        <taxon>Nostocales</taxon>
        <taxon>Nostocaceae</taxon>
        <taxon>Nostoc</taxon>
    </lineage>
</organism>
<feature type="repeat" description="TPR" evidence="8">
    <location>
        <begin position="528"/>
        <end position="561"/>
    </location>
</feature>
<dbReference type="Pfam" id="PF16261">
    <property type="entry name" value="DUF4915"/>
    <property type="match status" value="1"/>
</dbReference>
<dbReference type="InterPro" id="IPR011990">
    <property type="entry name" value="TPR-like_helical_dom_sf"/>
</dbReference>
<proteinExistence type="inferred from homology"/>
<dbReference type="PANTHER" id="PTHR44366:SF1">
    <property type="entry name" value="UDP-N-ACETYLGLUCOSAMINE--PEPTIDE N-ACETYLGLUCOSAMINYLTRANSFERASE 110 KDA SUBUNIT"/>
    <property type="match status" value="1"/>
</dbReference>
<dbReference type="Proteomes" id="UP000603457">
    <property type="component" value="Unassembled WGS sequence"/>
</dbReference>
<dbReference type="SMART" id="SM00028">
    <property type="entry name" value="TPR"/>
    <property type="match status" value="5"/>
</dbReference>
<evidence type="ECO:0000256" key="5">
    <source>
        <dbReference type="ARBA" id="ARBA00022679"/>
    </source>
</evidence>
<dbReference type="InterPro" id="IPR019734">
    <property type="entry name" value="TPR_rpt"/>
</dbReference>
<dbReference type="InterPro" id="IPR037919">
    <property type="entry name" value="OGT"/>
</dbReference>
<evidence type="ECO:0000256" key="2">
    <source>
        <dbReference type="ARBA" id="ARBA00005386"/>
    </source>
</evidence>
<keyword evidence="6" id="KW-0677">Repeat</keyword>
<evidence type="ECO:0000256" key="3">
    <source>
        <dbReference type="ARBA" id="ARBA00011970"/>
    </source>
</evidence>
<evidence type="ECO:0000256" key="8">
    <source>
        <dbReference type="PROSITE-ProRule" id="PRU00339"/>
    </source>
</evidence>
<dbReference type="Gene3D" id="3.40.50.11380">
    <property type="match status" value="1"/>
</dbReference>
<keyword evidence="7 8" id="KW-0802">TPR repeat</keyword>
<dbReference type="Pfam" id="PF00515">
    <property type="entry name" value="TPR_1"/>
    <property type="match status" value="1"/>
</dbReference>
<dbReference type="InterPro" id="IPR029489">
    <property type="entry name" value="OGT/SEC/SPY_C"/>
</dbReference>
<keyword evidence="5" id="KW-0808">Transferase</keyword>
<dbReference type="Pfam" id="PF13414">
    <property type="entry name" value="TPR_11"/>
    <property type="match status" value="1"/>
</dbReference>
<comment type="caution">
    <text evidence="11">The sequence shown here is derived from an EMBL/GenBank/DDBJ whole genome shotgun (WGS) entry which is preliminary data.</text>
</comment>
<evidence type="ECO:0000259" key="10">
    <source>
        <dbReference type="Pfam" id="PF16261"/>
    </source>
</evidence>
<feature type="domain" description="Conserved hypothetical protein CHP03032" evidence="10">
    <location>
        <begin position="20"/>
        <end position="328"/>
    </location>
</feature>
<dbReference type="Pfam" id="PF13181">
    <property type="entry name" value="TPR_8"/>
    <property type="match status" value="1"/>
</dbReference>
<feature type="repeat" description="TPR" evidence="8">
    <location>
        <begin position="494"/>
        <end position="527"/>
    </location>
</feature>
<evidence type="ECO:0000313" key="11">
    <source>
        <dbReference type="EMBL" id="MBD2596430.1"/>
    </source>
</evidence>
<feature type="repeat" description="TPR" evidence="8">
    <location>
        <begin position="460"/>
        <end position="493"/>
    </location>
</feature>
<evidence type="ECO:0000259" key="9">
    <source>
        <dbReference type="Pfam" id="PF13844"/>
    </source>
</evidence>
<dbReference type="PROSITE" id="PS50293">
    <property type="entry name" value="TPR_REGION"/>
    <property type="match status" value="1"/>
</dbReference>
<keyword evidence="12" id="KW-1185">Reference proteome</keyword>
<dbReference type="InterPro" id="IPR017481">
    <property type="entry name" value="CHP03032"/>
</dbReference>
<feature type="repeat" description="TPR" evidence="8">
    <location>
        <begin position="426"/>
        <end position="459"/>
    </location>
</feature>
<evidence type="ECO:0000256" key="7">
    <source>
        <dbReference type="ARBA" id="ARBA00022803"/>
    </source>
</evidence>
<name>A0ABR8FYD3_9NOSO</name>
<dbReference type="PANTHER" id="PTHR44366">
    <property type="entry name" value="UDP-N-ACETYLGLUCOSAMINE--PEPTIDE N-ACETYLGLUCOSAMINYLTRANSFERASE 110 KDA SUBUNIT"/>
    <property type="match status" value="1"/>
</dbReference>
<gene>
    <name evidence="11" type="ORF">H6G74_19145</name>
</gene>
<feature type="domain" description="O-GlcNAc transferase C-terminal" evidence="9">
    <location>
        <begin position="853"/>
        <end position="1038"/>
    </location>
</feature>
<dbReference type="RefSeq" id="WP_190969167.1">
    <property type="nucleotide sequence ID" value="NZ_JACJTB010000027.1"/>
</dbReference>
<sequence>MVVTPALKRPIALQISASPDFVNWLQSQQISLAITTPQSSRLILLGVNHQGQISGFERVYEQAAGLYTTGERIYLGTKGQIWQLDNSLVPGQIYDGYDKLYIPRVGYTTGDLGIQDLAVETENNRIVFVSSLLNCVATVSDRYSCIPLWKPRFISHLVNENRCQLNGLAIVNGKPRYVTAYSQSDVANGWQQTWQNGGCVVDIQSDEVVATGLSMPHSPRFYQDKLWLLNAGTREFGYINIYSGKFQAVTLGSAWLRGLAFVGDYAIVGLSKTSHHSLKLVNNNAETECGLMVIDIKTGAMVHWLRLEGEVTEIFDVQILSGVSRPQVMGFLSDEIHQLINLDPRSPLVKQNLQSPVIKLTEDKSFIPIPNSQFPTHQFLDTSQPELIWPTADHLYAETLALQKQGKITEAIAQYEKLISQHPRYAPAWHQLGVIRERLGQTEEAILAYEKVIEINPHHAQAHNNLGILRVDAKDLDEAVKCFTAAIQSKPDYAFAHNNLGLVWQMQSKLPQAATKFREALQINPEYAEAHLNLGIVLEAQNNLEGAIACFRSAIQYKPNYIKALNRLGVVLTMLAMFGQGEVNEPKRIFERILEMQPGSAEAFTNLFYLKEMTCDWRSRQSDLTKLWEQTIQELATGERTTLDPFNSLNKPWDRKLLLQLAKTHGNAIAQQWEQLRQTLNFQHSRYLNGRLRIGYLSGDFRAHAMSHLITGIFREHNRSNFEIFAYSTGADDNSEYRNYIANTSEHFKDVASLSIEETAQLIYDDQIHILIDLNGHTAGTRTPVLALKPAPIQVHLMGTPGTIGADFVDYLIADSIVTPPEFADGFNENIVRLPHSYFFNDNQQVISTNSVKRSQYDLPESSFVFCCFNNHYKVEPTIFDVWMRILANVSGSVLWLIARYPINEANLRREAQARGISGDRLIFAHHEAKAEHLARHQLADLFLDTLYYNAHTGTCDALWAGLPVITCPGETFPSRVAASMLMAVGLPELVTNSLEVYEQLAIHLATYPEKLQQIKQKLAQNRTTYPLFDTPLYTRNLEQAYRTMWEIYASGQPARAITINS</sequence>
<keyword evidence="4" id="KW-0328">Glycosyltransferase</keyword>
<dbReference type="Pfam" id="PF13174">
    <property type="entry name" value="TPR_6"/>
    <property type="match status" value="1"/>
</dbReference>
<accession>A0ABR8FYD3</accession>
<dbReference type="Gene3D" id="1.25.40.10">
    <property type="entry name" value="Tetratricopeptide repeat domain"/>
    <property type="match status" value="4"/>
</dbReference>
<dbReference type="PROSITE" id="PS50005">
    <property type="entry name" value="TPR"/>
    <property type="match status" value="4"/>
</dbReference>
<evidence type="ECO:0000256" key="1">
    <source>
        <dbReference type="ARBA" id="ARBA00004922"/>
    </source>
</evidence>
<evidence type="ECO:0000256" key="6">
    <source>
        <dbReference type="ARBA" id="ARBA00022737"/>
    </source>
</evidence>
<comment type="pathway">
    <text evidence="1">Protein modification; protein glycosylation.</text>
</comment>
<evidence type="ECO:0000256" key="4">
    <source>
        <dbReference type="ARBA" id="ARBA00022676"/>
    </source>
</evidence>